<evidence type="ECO:0000313" key="2">
    <source>
        <dbReference type="Proteomes" id="UP000321863"/>
    </source>
</evidence>
<dbReference type="Proteomes" id="UP000321863">
    <property type="component" value="Unassembled WGS sequence"/>
</dbReference>
<reference evidence="1 2" key="1">
    <citation type="submission" date="2019-07" db="EMBL/GenBank/DDBJ databases">
        <title>Whole genome shotgun sequence of Chryseobacterium hagamense NBRC 105253.</title>
        <authorList>
            <person name="Hosoyama A."/>
            <person name="Uohara A."/>
            <person name="Ohji S."/>
            <person name="Ichikawa N."/>
        </authorList>
    </citation>
    <scope>NUCLEOTIDE SEQUENCE [LARGE SCALE GENOMIC DNA]</scope>
    <source>
        <strain evidence="1 2">NBRC 105253</strain>
    </source>
</reference>
<protein>
    <submittedName>
        <fullName evidence="1">Uncharacterized protein</fullName>
    </submittedName>
</protein>
<dbReference type="AlphaFoldDB" id="A0A511YNZ7"/>
<evidence type="ECO:0000313" key="1">
    <source>
        <dbReference type="EMBL" id="GEN76917.1"/>
    </source>
</evidence>
<comment type="caution">
    <text evidence="1">The sequence shown here is derived from an EMBL/GenBank/DDBJ whole genome shotgun (WGS) entry which is preliminary data.</text>
</comment>
<accession>A0A511YNZ7</accession>
<proteinExistence type="predicted"/>
<organism evidence="1 2">
    <name type="scientific">Chryseobacterium hagamense</name>
    <dbReference type="NCBI Taxonomy" id="395935"/>
    <lineage>
        <taxon>Bacteria</taxon>
        <taxon>Pseudomonadati</taxon>
        <taxon>Bacteroidota</taxon>
        <taxon>Flavobacteriia</taxon>
        <taxon>Flavobacteriales</taxon>
        <taxon>Weeksellaceae</taxon>
        <taxon>Chryseobacterium group</taxon>
        <taxon>Chryseobacterium</taxon>
    </lineage>
</organism>
<keyword evidence="2" id="KW-1185">Reference proteome</keyword>
<sequence length="59" mass="6953">MKINVNPKCLVARYTIGNSVVYDQINVLTLESNDETVLDCKYWNKKSIRYHHEALGYYK</sequence>
<gene>
    <name evidence="1" type="ORF">CHA01nite_26570</name>
</gene>
<dbReference type="EMBL" id="BJYJ01000015">
    <property type="protein sequence ID" value="GEN76917.1"/>
    <property type="molecule type" value="Genomic_DNA"/>
</dbReference>
<name>A0A511YNZ7_9FLAO</name>